<evidence type="ECO:0000256" key="3">
    <source>
        <dbReference type="ARBA" id="ARBA00022679"/>
    </source>
</evidence>
<evidence type="ECO:0000256" key="8">
    <source>
        <dbReference type="ARBA" id="ARBA00022833"/>
    </source>
</evidence>
<dbReference type="InterPro" id="IPR002867">
    <property type="entry name" value="IBR_dom"/>
</dbReference>
<proteinExistence type="predicted"/>
<dbReference type="Pfam" id="PF01485">
    <property type="entry name" value="IBR"/>
    <property type="match status" value="1"/>
</dbReference>
<dbReference type="OrthoDB" id="1431934at2759"/>
<evidence type="ECO:0000256" key="5">
    <source>
        <dbReference type="ARBA" id="ARBA00022737"/>
    </source>
</evidence>
<dbReference type="AlphaFoldDB" id="A0A9P7YUP6"/>
<dbReference type="GO" id="GO:0008270">
    <property type="term" value="F:zinc ion binding"/>
    <property type="evidence" value="ECO:0007669"/>
    <property type="project" value="UniProtKB-KW"/>
</dbReference>
<reference evidence="12" key="1">
    <citation type="journal article" date="2021" name="IMA Fungus">
        <title>Genomic characterization of three marine fungi, including Emericellopsis atlantica sp. nov. with signatures of a generalist lifestyle and marine biomass degradation.</title>
        <authorList>
            <person name="Hagestad O.C."/>
            <person name="Hou L."/>
            <person name="Andersen J.H."/>
            <person name="Hansen E.H."/>
            <person name="Altermark B."/>
            <person name="Li C."/>
            <person name="Kuhnert E."/>
            <person name="Cox R.J."/>
            <person name="Crous P.W."/>
            <person name="Spatafora J.W."/>
            <person name="Lail K."/>
            <person name="Amirebrahimi M."/>
            <person name="Lipzen A."/>
            <person name="Pangilinan J."/>
            <person name="Andreopoulos W."/>
            <person name="Hayes R.D."/>
            <person name="Ng V."/>
            <person name="Grigoriev I.V."/>
            <person name="Jackson S.A."/>
            <person name="Sutton T.D.S."/>
            <person name="Dobson A.D.W."/>
            <person name="Rama T."/>
        </authorList>
    </citation>
    <scope>NUCLEOTIDE SEQUENCE</scope>
    <source>
        <strain evidence="12">TRa018bII</strain>
    </source>
</reference>
<dbReference type="PROSITE" id="PS50089">
    <property type="entry name" value="ZF_RING_2"/>
    <property type="match status" value="1"/>
</dbReference>
<evidence type="ECO:0000313" key="13">
    <source>
        <dbReference type="Proteomes" id="UP000824998"/>
    </source>
</evidence>
<evidence type="ECO:0000313" key="12">
    <source>
        <dbReference type="EMBL" id="KAG9239403.1"/>
    </source>
</evidence>
<evidence type="ECO:0000256" key="6">
    <source>
        <dbReference type="ARBA" id="ARBA00022771"/>
    </source>
</evidence>
<keyword evidence="3" id="KW-0808">Transferase</keyword>
<dbReference type="InterPro" id="IPR031127">
    <property type="entry name" value="E3_UB_ligase_RBR"/>
</dbReference>
<dbReference type="PROSITE" id="PS51873">
    <property type="entry name" value="TRIAD"/>
    <property type="match status" value="1"/>
</dbReference>
<dbReference type="EMBL" id="MU251359">
    <property type="protein sequence ID" value="KAG9239403.1"/>
    <property type="molecule type" value="Genomic_DNA"/>
</dbReference>
<feature type="domain" description="RING-type" evidence="10">
    <location>
        <begin position="27"/>
        <end position="78"/>
    </location>
</feature>
<evidence type="ECO:0000256" key="7">
    <source>
        <dbReference type="ARBA" id="ARBA00022786"/>
    </source>
</evidence>
<dbReference type="GO" id="GO:0016567">
    <property type="term" value="P:protein ubiquitination"/>
    <property type="evidence" value="ECO:0007669"/>
    <property type="project" value="InterPro"/>
</dbReference>
<evidence type="ECO:0000256" key="2">
    <source>
        <dbReference type="ARBA" id="ARBA00012251"/>
    </source>
</evidence>
<dbReference type="Gene3D" id="3.30.40.10">
    <property type="entry name" value="Zinc/RING finger domain, C3HC4 (zinc finger)"/>
    <property type="match status" value="1"/>
</dbReference>
<gene>
    <name evidence="12" type="ORF">BJ875DRAFT_522835</name>
</gene>
<evidence type="ECO:0000259" key="11">
    <source>
        <dbReference type="PROSITE" id="PS51873"/>
    </source>
</evidence>
<name>A0A9P7YUP6_9HELO</name>
<comment type="catalytic activity">
    <reaction evidence="1">
        <text>[E2 ubiquitin-conjugating enzyme]-S-ubiquitinyl-L-cysteine + [acceptor protein]-L-lysine = [E2 ubiquitin-conjugating enzyme]-L-cysteine + [acceptor protein]-N(6)-ubiquitinyl-L-lysine.</text>
        <dbReference type="EC" id="2.3.2.31"/>
    </reaction>
</comment>
<dbReference type="SUPFAM" id="SSF57850">
    <property type="entry name" value="RING/U-box"/>
    <property type="match status" value="3"/>
</dbReference>
<protein>
    <recommendedName>
        <fullName evidence="2">RBR-type E3 ubiquitin transferase</fullName>
        <ecNumber evidence="2">2.3.2.31</ecNumber>
    </recommendedName>
</protein>
<keyword evidence="4" id="KW-0479">Metal-binding</keyword>
<keyword evidence="7" id="KW-0833">Ubl conjugation pathway</keyword>
<evidence type="ECO:0000256" key="4">
    <source>
        <dbReference type="ARBA" id="ARBA00022723"/>
    </source>
</evidence>
<keyword evidence="5" id="KW-0677">Repeat</keyword>
<evidence type="ECO:0000256" key="9">
    <source>
        <dbReference type="PROSITE-ProRule" id="PRU00175"/>
    </source>
</evidence>
<dbReference type="SMART" id="SM00647">
    <property type="entry name" value="IBR"/>
    <property type="match status" value="2"/>
</dbReference>
<dbReference type="PANTHER" id="PTHR11685">
    <property type="entry name" value="RBR FAMILY RING FINGER AND IBR DOMAIN-CONTAINING"/>
    <property type="match status" value="1"/>
</dbReference>
<accession>A0A9P7YUP6</accession>
<comment type="caution">
    <text evidence="12">The sequence shown here is derived from an EMBL/GenBank/DDBJ whole genome shotgun (WGS) entry which is preliminary data.</text>
</comment>
<dbReference type="GO" id="GO:0061630">
    <property type="term" value="F:ubiquitin protein ligase activity"/>
    <property type="evidence" value="ECO:0007669"/>
    <property type="project" value="UniProtKB-EC"/>
</dbReference>
<keyword evidence="13" id="KW-1185">Reference proteome</keyword>
<feature type="non-terminal residue" evidence="12">
    <location>
        <position position="1"/>
    </location>
</feature>
<keyword evidence="8" id="KW-0862">Zinc</keyword>
<dbReference type="Gene3D" id="1.20.120.1750">
    <property type="match status" value="1"/>
</dbReference>
<feature type="domain" description="RING-type" evidence="11">
    <location>
        <begin position="23"/>
        <end position="239"/>
    </location>
</feature>
<dbReference type="CDD" id="cd20335">
    <property type="entry name" value="BRcat_RBR"/>
    <property type="match status" value="1"/>
</dbReference>
<dbReference type="Pfam" id="PF22191">
    <property type="entry name" value="IBR_1"/>
    <property type="match status" value="1"/>
</dbReference>
<sequence>KLIQAFVTGKLSRLITSREIKLKSTPCDVCLEEVNTRILPAQLSPKCDHAADICTTCITESINAQIQASPNHVSCPKCPAALDYEVVKLHASPEGLQRYEKHSIMSAFKDDPNFVMCLGPSCQYGQLHEFGAQEPIVSCHMCNFQTCFIHKGPWHSGKTCAEFDAQYNDEDVAEQEKASDEYLERYAKSYPNCQAQIQKTAGCDHMTCRQCRAQFCWLCLAPWMQIMQSGNHHHCRQCRHYRPPF</sequence>
<dbReference type="InterPro" id="IPR044066">
    <property type="entry name" value="TRIAD_supradom"/>
</dbReference>
<dbReference type="InterPro" id="IPR001841">
    <property type="entry name" value="Znf_RING"/>
</dbReference>
<keyword evidence="6 9" id="KW-0863">Zinc-finger</keyword>
<evidence type="ECO:0000259" key="10">
    <source>
        <dbReference type="PROSITE" id="PS50089"/>
    </source>
</evidence>
<organism evidence="12 13">
    <name type="scientific">Amylocarpus encephaloides</name>
    <dbReference type="NCBI Taxonomy" id="45428"/>
    <lineage>
        <taxon>Eukaryota</taxon>
        <taxon>Fungi</taxon>
        <taxon>Dikarya</taxon>
        <taxon>Ascomycota</taxon>
        <taxon>Pezizomycotina</taxon>
        <taxon>Leotiomycetes</taxon>
        <taxon>Helotiales</taxon>
        <taxon>Helotiales incertae sedis</taxon>
        <taxon>Amylocarpus</taxon>
    </lineage>
</organism>
<dbReference type="EC" id="2.3.2.31" evidence="2"/>
<evidence type="ECO:0000256" key="1">
    <source>
        <dbReference type="ARBA" id="ARBA00001798"/>
    </source>
</evidence>
<dbReference type="Proteomes" id="UP000824998">
    <property type="component" value="Unassembled WGS sequence"/>
</dbReference>
<dbReference type="InterPro" id="IPR013083">
    <property type="entry name" value="Znf_RING/FYVE/PHD"/>
</dbReference>